<keyword evidence="4 6" id="KW-1133">Transmembrane helix</keyword>
<comment type="subcellular location">
    <subcellularLocation>
        <location evidence="1">Cell membrane</location>
        <topology evidence="1">Multi-pass membrane protein</topology>
    </subcellularLocation>
</comment>
<evidence type="ECO:0000256" key="4">
    <source>
        <dbReference type="ARBA" id="ARBA00022989"/>
    </source>
</evidence>
<reference evidence="8 9" key="1">
    <citation type="submission" date="2018-09" db="EMBL/GenBank/DDBJ databases">
        <title>Zymobacter palmae IAM14233 (=T109) whole genome analysis.</title>
        <authorList>
            <person name="Yanase H."/>
        </authorList>
    </citation>
    <scope>NUCLEOTIDE SEQUENCE [LARGE SCALE GENOMIC DNA]</scope>
    <source>
        <strain evidence="8 9">IAM14233</strain>
    </source>
</reference>
<feature type="transmembrane region" description="Helical" evidence="6">
    <location>
        <begin position="59"/>
        <end position="79"/>
    </location>
</feature>
<dbReference type="STRING" id="1123510.GCA_000620025_00255"/>
<keyword evidence="5 6" id="KW-0472">Membrane</keyword>
<dbReference type="OrthoDB" id="9793824at2"/>
<dbReference type="Pfam" id="PF06271">
    <property type="entry name" value="RDD"/>
    <property type="match status" value="1"/>
</dbReference>
<protein>
    <submittedName>
        <fullName evidence="8">Predicted membrane protein/domain</fullName>
    </submittedName>
</protein>
<proteinExistence type="predicted"/>
<keyword evidence="3 6" id="KW-0812">Transmembrane</keyword>
<feature type="transmembrane region" description="Helical" evidence="6">
    <location>
        <begin position="18"/>
        <end position="39"/>
    </location>
</feature>
<dbReference type="InterPro" id="IPR051791">
    <property type="entry name" value="Pra-immunoreactive"/>
</dbReference>
<sequence length="161" mass="18113">MLRAGFWRRAGAFAIDKCLLTVGTYSLFTLAFFSIMLRAVHNTYSVIEEIVIWGHFKLIVLHLLFILVLTIVTTLYHAILESSPRQATLGKRICQLQVTNTHGRWLTFMRALGRQFSKGLSLQLLGLGYVMACGRSKLALHDRMAAAQVIHVRLDEPTPSA</sequence>
<dbReference type="GO" id="GO:0005886">
    <property type="term" value="C:plasma membrane"/>
    <property type="evidence" value="ECO:0007669"/>
    <property type="project" value="UniProtKB-SubCell"/>
</dbReference>
<evidence type="ECO:0000256" key="3">
    <source>
        <dbReference type="ARBA" id="ARBA00022692"/>
    </source>
</evidence>
<evidence type="ECO:0000256" key="6">
    <source>
        <dbReference type="SAM" id="Phobius"/>
    </source>
</evidence>
<dbReference type="EMBL" id="AP018933">
    <property type="protein sequence ID" value="BBG28968.1"/>
    <property type="molecule type" value="Genomic_DNA"/>
</dbReference>
<dbReference type="Proteomes" id="UP000267342">
    <property type="component" value="Chromosome"/>
</dbReference>
<organism evidence="8 9">
    <name type="scientific">Zymobacter palmae</name>
    <dbReference type="NCBI Taxonomy" id="33074"/>
    <lineage>
        <taxon>Bacteria</taxon>
        <taxon>Pseudomonadati</taxon>
        <taxon>Pseudomonadota</taxon>
        <taxon>Gammaproteobacteria</taxon>
        <taxon>Oceanospirillales</taxon>
        <taxon>Halomonadaceae</taxon>
        <taxon>Zymobacter group</taxon>
        <taxon>Zymobacter</taxon>
    </lineage>
</organism>
<dbReference type="PANTHER" id="PTHR36115">
    <property type="entry name" value="PROLINE-RICH ANTIGEN HOMOLOG-RELATED"/>
    <property type="match status" value="1"/>
</dbReference>
<keyword evidence="9" id="KW-1185">Reference proteome</keyword>
<evidence type="ECO:0000259" key="7">
    <source>
        <dbReference type="Pfam" id="PF06271"/>
    </source>
</evidence>
<accession>A0A348HBG6</accession>
<dbReference type="RefSeq" id="WP_027704484.1">
    <property type="nucleotide sequence ID" value="NZ_AP018933.1"/>
</dbReference>
<evidence type="ECO:0000313" key="9">
    <source>
        <dbReference type="Proteomes" id="UP000267342"/>
    </source>
</evidence>
<dbReference type="InterPro" id="IPR010432">
    <property type="entry name" value="RDD"/>
</dbReference>
<dbReference type="AlphaFoldDB" id="A0A348HBG6"/>
<evidence type="ECO:0000256" key="2">
    <source>
        <dbReference type="ARBA" id="ARBA00022475"/>
    </source>
</evidence>
<name>A0A348HBG6_9GAMM</name>
<gene>
    <name evidence="8" type="ORF">ZBT109_0170</name>
</gene>
<keyword evidence="2" id="KW-1003">Cell membrane</keyword>
<evidence type="ECO:0000256" key="1">
    <source>
        <dbReference type="ARBA" id="ARBA00004651"/>
    </source>
</evidence>
<evidence type="ECO:0000313" key="8">
    <source>
        <dbReference type="EMBL" id="BBG28968.1"/>
    </source>
</evidence>
<dbReference type="KEGG" id="zpl:ZBT109_0170"/>
<evidence type="ECO:0000256" key="5">
    <source>
        <dbReference type="ARBA" id="ARBA00023136"/>
    </source>
</evidence>
<feature type="domain" description="RDD" evidence="7">
    <location>
        <begin position="3"/>
        <end position="145"/>
    </location>
</feature>